<dbReference type="AlphaFoldDB" id="A0A5C6QUB2"/>
<dbReference type="CDD" id="cd01949">
    <property type="entry name" value="GGDEF"/>
    <property type="match status" value="1"/>
</dbReference>
<dbReference type="EMBL" id="VOLR01000003">
    <property type="protein sequence ID" value="TWX62356.1"/>
    <property type="molecule type" value="Genomic_DNA"/>
</dbReference>
<evidence type="ECO:0000313" key="11">
    <source>
        <dbReference type="Proteomes" id="UP000321917"/>
    </source>
</evidence>
<evidence type="ECO:0000256" key="3">
    <source>
        <dbReference type="ARBA" id="ARBA00034247"/>
    </source>
</evidence>
<reference evidence="9 11" key="1">
    <citation type="submission" date="2019-07" db="EMBL/GenBank/DDBJ databases">
        <title>Genomes of sea-ice associated Colwellia species.</title>
        <authorList>
            <person name="Bowman J.P."/>
        </authorList>
    </citation>
    <scope>NUCLEOTIDE SEQUENCE [LARGE SCALE GENOMIC DNA]</scope>
    <source>
        <strain evidence="8 10">ACAM 607</strain>
        <strain evidence="9 11">IC036</strain>
    </source>
</reference>
<feature type="domain" description="GGDEF" evidence="7">
    <location>
        <begin position="500"/>
        <end position="630"/>
    </location>
</feature>
<comment type="catalytic activity">
    <reaction evidence="3">
        <text>2 GTP = 3',3'-c-di-GMP + 2 diphosphate</text>
        <dbReference type="Rhea" id="RHEA:24898"/>
        <dbReference type="ChEBI" id="CHEBI:33019"/>
        <dbReference type="ChEBI" id="CHEBI:37565"/>
        <dbReference type="ChEBI" id="CHEBI:58805"/>
        <dbReference type="EC" id="2.7.7.65"/>
    </reaction>
</comment>
<keyword evidence="5" id="KW-0812">Transmembrane</keyword>
<dbReference type="PROSITE" id="PS50887">
    <property type="entry name" value="GGDEF"/>
    <property type="match status" value="1"/>
</dbReference>
<keyword evidence="10" id="KW-1185">Reference proteome</keyword>
<dbReference type="SMART" id="SM00028">
    <property type="entry name" value="TPR"/>
    <property type="match status" value="5"/>
</dbReference>
<proteinExistence type="predicted"/>
<keyword evidence="6" id="KW-0732">Signal</keyword>
<dbReference type="SMART" id="SM00267">
    <property type="entry name" value="GGDEF"/>
    <property type="match status" value="1"/>
</dbReference>
<name>A0A5C6QUB2_9GAMM</name>
<dbReference type="PANTHER" id="PTHR45138">
    <property type="entry name" value="REGULATORY COMPONENTS OF SENSORY TRANSDUCTION SYSTEM"/>
    <property type="match status" value="1"/>
</dbReference>
<organism evidence="9 11">
    <name type="scientific">Colwellia hornerae</name>
    <dbReference type="NCBI Taxonomy" id="89402"/>
    <lineage>
        <taxon>Bacteria</taxon>
        <taxon>Pseudomonadati</taxon>
        <taxon>Pseudomonadota</taxon>
        <taxon>Gammaproteobacteria</taxon>
        <taxon>Alteromonadales</taxon>
        <taxon>Colwelliaceae</taxon>
        <taxon>Colwellia</taxon>
    </lineage>
</organism>
<comment type="cofactor">
    <cofactor evidence="1">
        <name>Mg(2+)</name>
        <dbReference type="ChEBI" id="CHEBI:18420"/>
    </cofactor>
</comment>
<dbReference type="SUPFAM" id="SSF55073">
    <property type="entry name" value="Nucleotide cyclase"/>
    <property type="match status" value="1"/>
</dbReference>
<keyword evidence="5" id="KW-0472">Membrane</keyword>
<evidence type="ECO:0000313" key="10">
    <source>
        <dbReference type="Proteomes" id="UP000321525"/>
    </source>
</evidence>
<dbReference type="Pfam" id="PF13424">
    <property type="entry name" value="TPR_12"/>
    <property type="match status" value="1"/>
</dbReference>
<evidence type="ECO:0000256" key="6">
    <source>
        <dbReference type="SAM" id="SignalP"/>
    </source>
</evidence>
<evidence type="ECO:0000313" key="8">
    <source>
        <dbReference type="EMBL" id="TWX62356.1"/>
    </source>
</evidence>
<feature type="transmembrane region" description="Helical" evidence="5">
    <location>
        <begin position="439"/>
        <end position="458"/>
    </location>
</feature>
<dbReference type="InterPro" id="IPR019734">
    <property type="entry name" value="TPR_rpt"/>
</dbReference>
<dbReference type="GO" id="GO:0052621">
    <property type="term" value="F:diguanylate cyclase activity"/>
    <property type="evidence" value="ECO:0007669"/>
    <property type="project" value="UniProtKB-EC"/>
</dbReference>
<sequence>MKLDFFRFFSVVIIIAVFSCTQSQASNSGQLAAEQTDVLSRLLNMDEEIHQQPLQSYQQLVSVKNTFSTMPKLQKSWWLLRKAQAENLLYFYEDFNKTVAQAIALIDEKTPLQIQSQLYIYQGLIYRRHAQYADSVLILRKAMSMAKINNLTYLFIIAKQELAFTKSITELYELSLNEMQEAYLDAYSLKAHFLIAVINETYGAIYGYMDDYEKSIEYYQKALKTYERLNYPAHISEAIYGIAITYRYWQKYDLAIRYFELYQEKIAYTPNTEISFFSAYGLGVTLAEKGDCVKAIDVINRALTLNGLIDYNAELYKQQVHCFIILGKLEQAQASLTKAENIFMSLPELVGTKWQLEVIKLGSELAHARNNDSEAFQLSRQYYKKYNKLLVKNSSIRLTTARASMENERKYIEQALTLQRKKVAVLESNSYHQQKLQNLYLLIFMLCAGVIVVIVMTIQYKNNKKMYALSIKDPLSNLYNRRYIFEYLTNYLKDVLIEKTELSVILFDIDDFKAVNDKFGHPVGDTVIKKIADLCHDVFRNEDVIGRVGGEEFLCILPRTDETQCKVIAERFLKKISQQIFLEEPRVQITVSIGIATLSQLSPTSEMLYLHADAALYQAKHNGKNNVVIY</sequence>
<evidence type="ECO:0000313" key="9">
    <source>
        <dbReference type="EMBL" id="TWX72312.1"/>
    </source>
</evidence>
<dbReference type="Gene3D" id="3.30.70.270">
    <property type="match status" value="1"/>
</dbReference>
<dbReference type="PANTHER" id="PTHR45138:SF9">
    <property type="entry name" value="DIGUANYLATE CYCLASE DGCM-RELATED"/>
    <property type="match status" value="1"/>
</dbReference>
<accession>A0A5C6QUB2</accession>
<keyword evidence="5" id="KW-1133">Transmembrane helix</keyword>
<feature type="chain" id="PRO_5022707007" description="diguanylate cyclase" evidence="6">
    <location>
        <begin position="26"/>
        <end position="630"/>
    </location>
</feature>
<dbReference type="Pfam" id="PF00990">
    <property type="entry name" value="GGDEF"/>
    <property type="match status" value="1"/>
</dbReference>
<evidence type="ECO:0000256" key="5">
    <source>
        <dbReference type="SAM" id="Phobius"/>
    </source>
</evidence>
<dbReference type="InterPro" id="IPR029787">
    <property type="entry name" value="Nucleotide_cyclase"/>
</dbReference>
<dbReference type="EC" id="2.7.7.65" evidence="2"/>
<gene>
    <name evidence="8" type="ORF">ESZ26_02925</name>
    <name evidence="9" type="ORF">ESZ27_00440</name>
</gene>
<dbReference type="Gene3D" id="1.25.40.10">
    <property type="entry name" value="Tetratricopeptide repeat domain"/>
    <property type="match status" value="2"/>
</dbReference>
<dbReference type="NCBIfam" id="TIGR00254">
    <property type="entry name" value="GGDEF"/>
    <property type="match status" value="1"/>
</dbReference>
<feature type="signal peptide" evidence="6">
    <location>
        <begin position="1"/>
        <end position="25"/>
    </location>
</feature>
<dbReference type="EMBL" id="VOLQ01000001">
    <property type="protein sequence ID" value="TWX72312.1"/>
    <property type="molecule type" value="Genomic_DNA"/>
</dbReference>
<comment type="caution">
    <text evidence="9">The sequence shown here is derived from an EMBL/GenBank/DDBJ whole genome shotgun (WGS) entry which is preliminary data.</text>
</comment>
<dbReference type="FunFam" id="3.30.70.270:FF:000001">
    <property type="entry name" value="Diguanylate cyclase domain protein"/>
    <property type="match status" value="1"/>
</dbReference>
<dbReference type="PROSITE" id="PS51257">
    <property type="entry name" value="PROKAR_LIPOPROTEIN"/>
    <property type="match status" value="1"/>
</dbReference>
<protein>
    <recommendedName>
        <fullName evidence="2">diguanylate cyclase</fullName>
        <ecNumber evidence="2">2.7.7.65</ecNumber>
    </recommendedName>
</protein>
<dbReference type="InterPro" id="IPR000160">
    <property type="entry name" value="GGDEF_dom"/>
</dbReference>
<evidence type="ECO:0000256" key="4">
    <source>
        <dbReference type="PROSITE-ProRule" id="PRU00339"/>
    </source>
</evidence>
<feature type="repeat" description="TPR" evidence="4">
    <location>
        <begin position="196"/>
        <end position="229"/>
    </location>
</feature>
<keyword evidence="4" id="KW-0802">TPR repeat</keyword>
<dbReference type="Proteomes" id="UP000321917">
    <property type="component" value="Unassembled WGS sequence"/>
</dbReference>
<evidence type="ECO:0000256" key="2">
    <source>
        <dbReference type="ARBA" id="ARBA00012528"/>
    </source>
</evidence>
<dbReference type="RefSeq" id="WP_146797831.1">
    <property type="nucleotide sequence ID" value="NZ_VOLP01000004.1"/>
</dbReference>
<dbReference type="SUPFAM" id="SSF48452">
    <property type="entry name" value="TPR-like"/>
    <property type="match status" value="1"/>
</dbReference>
<dbReference type="InterPro" id="IPR043128">
    <property type="entry name" value="Rev_trsase/Diguanyl_cyclase"/>
</dbReference>
<dbReference type="Proteomes" id="UP000321525">
    <property type="component" value="Unassembled WGS sequence"/>
</dbReference>
<evidence type="ECO:0000256" key="1">
    <source>
        <dbReference type="ARBA" id="ARBA00001946"/>
    </source>
</evidence>
<evidence type="ECO:0000259" key="7">
    <source>
        <dbReference type="PROSITE" id="PS50887"/>
    </source>
</evidence>
<dbReference type="OrthoDB" id="6191081at2"/>
<dbReference type="InterPro" id="IPR011990">
    <property type="entry name" value="TPR-like_helical_dom_sf"/>
</dbReference>
<dbReference type="PROSITE" id="PS50005">
    <property type="entry name" value="TPR"/>
    <property type="match status" value="1"/>
</dbReference>
<dbReference type="InterPro" id="IPR050469">
    <property type="entry name" value="Diguanylate_Cyclase"/>
</dbReference>